<keyword evidence="5 9" id="KW-1133">Transmembrane helix</keyword>
<keyword evidence="7" id="KW-0131">Cell cycle</keyword>
<dbReference type="AlphaFoldDB" id="A0A1I7HF67"/>
<dbReference type="RefSeq" id="WP_090471502.1">
    <property type="nucleotide sequence ID" value="NZ_FOWF01000017.1"/>
</dbReference>
<evidence type="ECO:0000256" key="1">
    <source>
        <dbReference type="ARBA" id="ARBA00004370"/>
    </source>
</evidence>
<dbReference type="Pfam" id="PF08478">
    <property type="entry name" value="POTRA_1"/>
    <property type="match status" value="1"/>
</dbReference>
<evidence type="ECO:0000256" key="3">
    <source>
        <dbReference type="ARBA" id="ARBA00022618"/>
    </source>
</evidence>
<dbReference type="InterPro" id="IPR050487">
    <property type="entry name" value="FtsQ_DivIB"/>
</dbReference>
<feature type="compositionally biased region" description="Basic and acidic residues" evidence="8">
    <location>
        <begin position="127"/>
        <end position="138"/>
    </location>
</feature>
<feature type="domain" description="POTRA" evidence="10">
    <location>
        <begin position="178"/>
        <end position="247"/>
    </location>
</feature>
<dbReference type="EMBL" id="FPBT01000016">
    <property type="protein sequence ID" value="SFU59377.1"/>
    <property type="molecule type" value="Genomic_DNA"/>
</dbReference>
<evidence type="ECO:0000313" key="11">
    <source>
        <dbReference type="EMBL" id="SFU59377.1"/>
    </source>
</evidence>
<dbReference type="PANTHER" id="PTHR37820">
    <property type="entry name" value="CELL DIVISION PROTEIN DIVIB"/>
    <property type="match status" value="1"/>
</dbReference>
<name>A0A1I7HF67_9FIRM</name>
<keyword evidence="4 9" id="KW-0812">Transmembrane</keyword>
<evidence type="ECO:0000256" key="4">
    <source>
        <dbReference type="ARBA" id="ARBA00022692"/>
    </source>
</evidence>
<dbReference type="GO" id="GO:0005886">
    <property type="term" value="C:plasma membrane"/>
    <property type="evidence" value="ECO:0007669"/>
    <property type="project" value="TreeGrafter"/>
</dbReference>
<evidence type="ECO:0000256" key="5">
    <source>
        <dbReference type="ARBA" id="ARBA00022989"/>
    </source>
</evidence>
<keyword evidence="2" id="KW-1003">Cell membrane</keyword>
<feature type="compositionally biased region" description="Basic and acidic residues" evidence="8">
    <location>
        <begin position="55"/>
        <end position="73"/>
    </location>
</feature>
<evidence type="ECO:0000259" key="10">
    <source>
        <dbReference type="PROSITE" id="PS51779"/>
    </source>
</evidence>
<feature type="compositionally biased region" description="Basic and acidic residues" evidence="8">
    <location>
        <begin position="1"/>
        <end position="47"/>
    </location>
</feature>
<protein>
    <submittedName>
        <fullName evidence="11">POTRA domain-containing protein, FtsQ-type</fullName>
    </submittedName>
</protein>
<dbReference type="PANTHER" id="PTHR37820:SF1">
    <property type="entry name" value="CELL DIVISION PROTEIN FTSQ"/>
    <property type="match status" value="1"/>
</dbReference>
<comment type="subcellular location">
    <subcellularLocation>
        <location evidence="1">Membrane</location>
    </subcellularLocation>
</comment>
<keyword evidence="3" id="KW-0132">Cell division</keyword>
<dbReference type="InterPro" id="IPR013685">
    <property type="entry name" value="POTRA_FtsQ_type"/>
</dbReference>
<evidence type="ECO:0000256" key="9">
    <source>
        <dbReference type="SAM" id="Phobius"/>
    </source>
</evidence>
<dbReference type="Gene3D" id="3.10.20.310">
    <property type="entry name" value="membrane protein fhac"/>
    <property type="match status" value="1"/>
</dbReference>
<dbReference type="PROSITE" id="PS51779">
    <property type="entry name" value="POTRA"/>
    <property type="match status" value="1"/>
</dbReference>
<evidence type="ECO:0000256" key="6">
    <source>
        <dbReference type="ARBA" id="ARBA00023136"/>
    </source>
</evidence>
<evidence type="ECO:0000256" key="2">
    <source>
        <dbReference type="ARBA" id="ARBA00022475"/>
    </source>
</evidence>
<keyword evidence="6 9" id="KW-0472">Membrane</keyword>
<sequence length="387" mass="43682">MTDSRTGEFNRETLHQEDAYRDGFPDDFPNDRPADLPGDPDLRRTRVMEGLGNDVRSDSEGGTFREELSRETRTFGAADPADTFYHSVDYSYAEYPGTMDENGVYRTSCYDDIPGAEWENGDFSGDSNREESGGRDEYGFNDIPRKRKQHHKKHYMLRFAVVLAVFLGAAGFLMSSVFDVQKYEVTGNHYYSDQEVVNISNAATGVNIFRRDNVKNIRSRLLANPYFTEVKVKRKLPSTMVIQVTERKQTAAFLYGASYIVVDGNGLVLRKTDVKPEITLIQGFHLTRMDVGKKIGVEETSMLDQTLDMLASTRKGNFYFKQIDASSVMVRGHVTDTLLVKGSPRQLKNVIDNGDLQKVVSKLFRGGIRRGTLSVGEENYISFSPEV</sequence>
<dbReference type="GO" id="GO:0051301">
    <property type="term" value="P:cell division"/>
    <property type="evidence" value="ECO:0007669"/>
    <property type="project" value="UniProtKB-KW"/>
</dbReference>
<reference evidence="11 12" key="1">
    <citation type="submission" date="2016-10" db="EMBL/GenBank/DDBJ databases">
        <authorList>
            <person name="de Groot N.N."/>
        </authorList>
    </citation>
    <scope>NUCLEOTIDE SEQUENCE [LARGE SCALE GENOMIC DNA]</scope>
    <source>
        <strain evidence="11 12">KHGC13</strain>
    </source>
</reference>
<dbReference type="STRING" id="155865.SAMN05216515_11714"/>
<dbReference type="Proteomes" id="UP000198817">
    <property type="component" value="Unassembled WGS sequence"/>
</dbReference>
<dbReference type="OrthoDB" id="1953902at2"/>
<feature type="transmembrane region" description="Helical" evidence="9">
    <location>
        <begin position="155"/>
        <end position="178"/>
    </location>
</feature>
<evidence type="ECO:0000256" key="8">
    <source>
        <dbReference type="SAM" id="MobiDB-lite"/>
    </source>
</evidence>
<feature type="region of interest" description="Disordered" evidence="8">
    <location>
        <begin position="117"/>
        <end position="142"/>
    </location>
</feature>
<evidence type="ECO:0000256" key="7">
    <source>
        <dbReference type="ARBA" id="ARBA00023306"/>
    </source>
</evidence>
<accession>A0A1I7HF67</accession>
<organism evidence="11 12">
    <name type="scientific">Eubacterium pyruvativorans</name>
    <dbReference type="NCBI Taxonomy" id="155865"/>
    <lineage>
        <taxon>Bacteria</taxon>
        <taxon>Bacillati</taxon>
        <taxon>Bacillota</taxon>
        <taxon>Clostridia</taxon>
        <taxon>Eubacteriales</taxon>
        <taxon>Eubacteriaceae</taxon>
        <taxon>Eubacterium</taxon>
    </lineage>
</organism>
<feature type="region of interest" description="Disordered" evidence="8">
    <location>
        <begin position="1"/>
        <end position="75"/>
    </location>
</feature>
<evidence type="ECO:0000313" key="12">
    <source>
        <dbReference type="Proteomes" id="UP000198817"/>
    </source>
</evidence>
<gene>
    <name evidence="11" type="ORF">SAMN05216508_11624</name>
</gene>
<proteinExistence type="predicted"/>
<keyword evidence="12" id="KW-1185">Reference proteome</keyword>
<dbReference type="InterPro" id="IPR034746">
    <property type="entry name" value="POTRA"/>
</dbReference>